<name>A0A0L8V506_9BACT</name>
<protein>
    <recommendedName>
        <fullName evidence="4">Cytochrome C oxidase subunit I</fullName>
    </recommendedName>
</protein>
<keyword evidence="1" id="KW-1133">Transmembrane helix</keyword>
<evidence type="ECO:0000313" key="3">
    <source>
        <dbReference type="Proteomes" id="UP000036958"/>
    </source>
</evidence>
<evidence type="ECO:0000313" key="2">
    <source>
        <dbReference type="EMBL" id="KOH43521.1"/>
    </source>
</evidence>
<dbReference type="PATRIC" id="fig|1409788.3.peg.3690"/>
<dbReference type="Proteomes" id="UP000036958">
    <property type="component" value="Unassembled WGS sequence"/>
</dbReference>
<feature type="transmembrane region" description="Helical" evidence="1">
    <location>
        <begin position="160"/>
        <end position="180"/>
    </location>
</feature>
<feature type="transmembrane region" description="Helical" evidence="1">
    <location>
        <begin position="338"/>
        <end position="357"/>
    </location>
</feature>
<dbReference type="InterPro" id="IPR036927">
    <property type="entry name" value="Cyt_c_oxase-like_su1_sf"/>
</dbReference>
<dbReference type="SUPFAM" id="SSF81442">
    <property type="entry name" value="Cytochrome c oxidase subunit I-like"/>
    <property type="match status" value="1"/>
</dbReference>
<keyword evidence="1" id="KW-0472">Membrane</keyword>
<feature type="transmembrane region" description="Helical" evidence="1">
    <location>
        <begin position="363"/>
        <end position="381"/>
    </location>
</feature>
<dbReference type="Gene3D" id="1.20.210.10">
    <property type="entry name" value="Cytochrome c oxidase-like, subunit I domain"/>
    <property type="match status" value="2"/>
</dbReference>
<feature type="transmembrane region" description="Helical" evidence="1">
    <location>
        <begin position="257"/>
        <end position="274"/>
    </location>
</feature>
<dbReference type="STRING" id="1409788.NC99_36050"/>
<accession>A0A0L8V506</accession>
<reference evidence="3" key="1">
    <citation type="submission" date="2015-07" db="EMBL/GenBank/DDBJ databases">
        <title>Genome sequencing of Sunxiuqinia dokdonensis strain SK.</title>
        <authorList>
            <person name="Ahn S."/>
            <person name="Kim B.-C."/>
        </authorList>
    </citation>
    <scope>NUCLEOTIDE SEQUENCE [LARGE SCALE GENOMIC DNA]</scope>
    <source>
        <strain evidence="3">SK</strain>
    </source>
</reference>
<feature type="transmembrane region" description="Helical" evidence="1">
    <location>
        <begin position="280"/>
        <end position="302"/>
    </location>
</feature>
<organism evidence="2 3">
    <name type="scientific">Sunxiuqinia dokdonensis</name>
    <dbReference type="NCBI Taxonomy" id="1409788"/>
    <lineage>
        <taxon>Bacteria</taxon>
        <taxon>Pseudomonadati</taxon>
        <taxon>Bacteroidota</taxon>
        <taxon>Bacteroidia</taxon>
        <taxon>Marinilabiliales</taxon>
        <taxon>Prolixibacteraceae</taxon>
        <taxon>Sunxiuqinia</taxon>
    </lineage>
</organism>
<dbReference type="AlphaFoldDB" id="A0A0L8V506"/>
<sequence>MIIFHPEAFTQHYFNAELLAITHLLVLGWITMIIFGALYQLLPVIMEVKLYSETLAKISFLLMAIGTILLSLAFWHFSFGPLMFIAGISIVISVSLFVANALLTAHSSNKNVIERTFIVSSVIWLLFTVLAGLTLAINLSHPFLKVSHVELLKLHAHAGLVGWFVQLIIGVSSKLLPMFMVSHHVNTKKLNFSFYTINIGLPIGIIALYLQYKIGVVFSAIMVVAGIVGYLSFLLASYKKRVKKQLDIGMKQSALSFVFLVIPLFLIFTLLLNIDFLNRLTLPLSVAYGSAIVIGFITSLVMGQTYKTLPFIVWLKVYQGKVGKVILPLPKDLYSEKLAIAQVWLFAIGFGFLLIGISTTNTTLVMVSGILLLLSVAFYNLNILKIVLHKPTNE</sequence>
<feature type="transmembrane region" description="Helical" evidence="1">
    <location>
        <begin position="54"/>
        <end position="77"/>
    </location>
</feature>
<feature type="transmembrane region" description="Helical" evidence="1">
    <location>
        <begin position="83"/>
        <end position="105"/>
    </location>
</feature>
<evidence type="ECO:0008006" key="4">
    <source>
        <dbReference type="Google" id="ProtNLM"/>
    </source>
</evidence>
<keyword evidence="1" id="KW-0812">Transmembrane</keyword>
<proteinExistence type="predicted"/>
<dbReference type="EMBL" id="LGIA01000182">
    <property type="protein sequence ID" value="KOH43521.1"/>
    <property type="molecule type" value="Genomic_DNA"/>
</dbReference>
<feature type="transmembrane region" description="Helical" evidence="1">
    <location>
        <begin position="20"/>
        <end position="42"/>
    </location>
</feature>
<comment type="caution">
    <text evidence="2">The sequence shown here is derived from an EMBL/GenBank/DDBJ whole genome shotgun (WGS) entry which is preliminary data.</text>
</comment>
<feature type="transmembrane region" description="Helical" evidence="1">
    <location>
        <begin position="192"/>
        <end position="210"/>
    </location>
</feature>
<gene>
    <name evidence="2" type="ORF">NC99_36050</name>
</gene>
<feature type="transmembrane region" description="Helical" evidence="1">
    <location>
        <begin position="117"/>
        <end position="140"/>
    </location>
</feature>
<evidence type="ECO:0000256" key="1">
    <source>
        <dbReference type="SAM" id="Phobius"/>
    </source>
</evidence>
<feature type="transmembrane region" description="Helical" evidence="1">
    <location>
        <begin position="216"/>
        <end position="236"/>
    </location>
</feature>
<keyword evidence="3" id="KW-1185">Reference proteome</keyword>